<dbReference type="SUPFAM" id="SSF54593">
    <property type="entry name" value="Glyoxalase/Bleomycin resistance protein/Dihydroxybiphenyl dioxygenase"/>
    <property type="match status" value="1"/>
</dbReference>
<organism evidence="2 3">
    <name type="scientific">Luteococcus peritonei</name>
    <dbReference type="NCBI Taxonomy" id="88874"/>
    <lineage>
        <taxon>Bacteria</taxon>
        <taxon>Bacillati</taxon>
        <taxon>Actinomycetota</taxon>
        <taxon>Actinomycetes</taxon>
        <taxon>Propionibacteriales</taxon>
        <taxon>Propionibacteriaceae</taxon>
        <taxon>Luteococcus</taxon>
    </lineage>
</organism>
<dbReference type="InterPro" id="IPR041581">
    <property type="entry name" value="Glyoxalase_6"/>
</dbReference>
<dbReference type="SUPFAM" id="SSF55729">
    <property type="entry name" value="Acyl-CoA N-acyltransferases (Nat)"/>
    <property type="match status" value="1"/>
</dbReference>
<dbReference type="Pfam" id="PF13302">
    <property type="entry name" value="Acetyltransf_3"/>
    <property type="match status" value="1"/>
</dbReference>
<evidence type="ECO:0000313" key="2">
    <source>
        <dbReference type="EMBL" id="MFD1889326.1"/>
    </source>
</evidence>
<dbReference type="InterPro" id="IPR029068">
    <property type="entry name" value="Glyas_Bleomycin-R_OHBP_Dase"/>
</dbReference>
<keyword evidence="2" id="KW-0808">Transferase</keyword>
<dbReference type="EMBL" id="JBHUFZ010000008">
    <property type="protein sequence ID" value="MFD1889326.1"/>
    <property type="molecule type" value="Genomic_DNA"/>
</dbReference>
<sequence>MLTIGAVVLTTDPAQAGSFWSRALGYSRTANPAYLAPSLPGAPHLHLDATDRTHLDLWTENAEEQRTVVDRLISLGATRVAWEYPDDADFVVLADPAGSLFCVVSKDPTTVEGARERMRDEEEWLARTERLAIRRGRAEDADVTWPWRQAEETNRWLTSVPASTQEHRDRWLDKLEHTVVAEMDGRIVATGKVELEEAWAQADVAEQARGSQVEIGWVVSPDHQGQGIGTEFARALLGIAFASGARRVTAYCFADNIASARIMEKIGMHREAHFRADSLHRSGAWLDSLVYAALDTDPR</sequence>
<keyword evidence="3" id="KW-1185">Reference proteome</keyword>
<proteinExistence type="predicted"/>
<comment type="caution">
    <text evidence="2">The sequence shown here is derived from an EMBL/GenBank/DDBJ whole genome shotgun (WGS) entry which is preliminary data.</text>
</comment>
<evidence type="ECO:0000259" key="1">
    <source>
        <dbReference type="PROSITE" id="PS51186"/>
    </source>
</evidence>
<accession>A0ABW4RSV7</accession>
<dbReference type="PANTHER" id="PTHR43441:SF2">
    <property type="entry name" value="FAMILY ACETYLTRANSFERASE, PUTATIVE (AFU_ORTHOLOGUE AFUA_7G00850)-RELATED"/>
    <property type="match status" value="1"/>
</dbReference>
<dbReference type="Gene3D" id="3.40.630.30">
    <property type="match status" value="1"/>
</dbReference>
<dbReference type="PROSITE" id="PS51186">
    <property type="entry name" value="GNAT"/>
    <property type="match status" value="1"/>
</dbReference>
<dbReference type="InterPro" id="IPR016181">
    <property type="entry name" value="Acyl_CoA_acyltransferase"/>
</dbReference>
<feature type="domain" description="N-acetyltransferase" evidence="1">
    <location>
        <begin position="131"/>
        <end position="297"/>
    </location>
</feature>
<evidence type="ECO:0000313" key="3">
    <source>
        <dbReference type="Proteomes" id="UP001597326"/>
    </source>
</evidence>
<dbReference type="PANTHER" id="PTHR43441">
    <property type="entry name" value="RIBOSOMAL-PROTEIN-SERINE ACETYLTRANSFERASE"/>
    <property type="match status" value="1"/>
</dbReference>
<dbReference type="EC" id="2.3.1.-" evidence="2"/>
<dbReference type="Gene3D" id="3.10.180.10">
    <property type="entry name" value="2,3-Dihydroxybiphenyl 1,2-Dioxygenase, domain 1"/>
    <property type="match status" value="1"/>
</dbReference>
<dbReference type="InterPro" id="IPR000182">
    <property type="entry name" value="GNAT_dom"/>
</dbReference>
<dbReference type="InterPro" id="IPR051908">
    <property type="entry name" value="Ribosomal_N-acetyltransferase"/>
</dbReference>
<dbReference type="Proteomes" id="UP001597326">
    <property type="component" value="Unassembled WGS sequence"/>
</dbReference>
<dbReference type="GO" id="GO:0016746">
    <property type="term" value="F:acyltransferase activity"/>
    <property type="evidence" value="ECO:0007669"/>
    <property type="project" value="UniProtKB-KW"/>
</dbReference>
<dbReference type="Pfam" id="PF18029">
    <property type="entry name" value="Glyoxalase_6"/>
    <property type="match status" value="1"/>
</dbReference>
<gene>
    <name evidence="2" type="ORF">ACFSCS_03880</name>
</gene>
<reference evidence="3" key="1">
    <citation type="journal article" date="2019" name="Int. J. Syst. Evol. Microbiol.">
        <title>The Global Catalogue of Microorganisms (GCM) 10K type strain sequencing project: providing services to taxonomists for standard genome sequencing and annotation.</title>
        <authorList>
            <consortium name="The Broad Institute Genomics Platform"/>
            <consortium name="The Broad Institute Genome Sequencing Center for Infectious Disease"/>
            <person name="Wu L."/>
            <person name="Ma J."/>
        </authorList>
    </citation>
    <scope>NUCLEOTIDE SEQUENCE [LARGE SCALE GENOMIC DNA]</scope>
    <source>
        <strain evidence="3">CAIM 431</strain>
    </source>
</reference>
<dbReference type="RefSeq" id="WP_343872337.1">
    <property type="nucleotide sequence ID" value="NZ_BAAAIX010000007.1"/>
</dbReference>
<name>A0ABW4RSV7_9ACTN</name>
<protein>
    <submittedName>
        <fullName evidence="2">GNAT family N-acetyltransferase</fullName>
        <ecNumber evidence="2">2.3.1.-</ecNumber>
    </submittedName>
</protein>
<keyword evidence="2" id="KW-0012">Acyltransferase</keyword>
<dbReference type="CDD" id="cd04301">
    <property type="entry name" value="NAT_SF"/>
    <property type="match status" value="1"/>
</dbReference>